<accession>A0AAV8BP72</accession>
<dbReference type="InterPro" id="IPR003690">
    <property type="entry name" value="MTERF"/>
</dbReference>
<dbReference type="Gene3D" id="1.25.70.10">
    <property type="entry name" value="Transcription termination factor 3, mitochondrial"/>
    <property type="match status" value="1"/>
</dbReference>
<dbReference type="GO" id="GO:0006353">
    <property type="term" value="P:DNA-templated transcription termination"/>
    <property type="evidence" value="ECO:0007669"/>
    <property type="project" value="UniProtKB-KW"/>
</dbReference>
<dbReference type="Pfam" id="PF02536">
    <property type="entry name" value="mTERF"/>
    <property type="match status" value="2"/>
</dbReference>
<evidence type="ECO:0000256" key="1">
    <source>
        <dbReference type="ARBA" id="ARBA00007692"/>
    </source>
</evidence>
<keyword evidence="2" id="KW-0805">Transcription regulation</keyword>
<comment type="similarity">
    <text evidence="1">Belongs to the mTERF family.</text>
</comment>
<keyword evidence="2" id="KW-0804">Transcription</keyword>
<reference evidence="4" key="1">
    <citation type="submission" date="2022-08" db="EMBL/GenBank/DDBJ databases">
        <authorList>
            <person name="Marques A."/>
        </authorList>
    </citation>
    <scope>NUCLEOTIDE SEQUENCE</scope>
    <source>
        <strain evidence="4">RhyPub2mFocal</strain>
        <tissue evidence="4">Leaves</tissue>
    </source>
</reference>
<dbReference type="EMBL" id="JAMFTS010000011">
    <property type="protein sequence ID" value="KAJ4744884.1"/>
    <property type="molecule type" value="Genomic_DNA"/>
</dbReference>
<keyword evidence="2" id="KW-0806">Transcription termination</keyword>
<dbReference type="AlphaFoldDB" id="A0AAV8BP72"/>
<sequence>MSFFLAKRILLFSSSSSPFHRHHFHQLLLLTPLLRHSLSTQSKELPFIAQYLISSFAFSPARALKCSAYSSLRAIKSSERPESVVAFLKDTGLSHDQIQDVVSFHPRILTYNVEKTLKPKMSELMGAGFSGELLVHLIRYNPTALVLKATLLRLLFWIDFVGNNDEVLLKIIKMNPLLLTLDIDNQIGKRCTTKNLDSLRQILELIEEMGIERGSRMFLWGLKAIGGYSNDKIKRKVEFFLVTYGWSEEEVHAAFRKYPALLTFSANKVKSNMDFLMKKAGFGSRSIALQPRLFGCSVERVLVPRYTVLSTLQANGLKKMCSLLAACVISESNFLQKYVVPYEKEVPGVGEAYAASRGGKVPV</sequence>
<name>A0AAV8BP72_9POAL</name>
<evidence type="ECO:0000313" key="5">
    <source>
        <dbReference type="Proteomes" id="UP001140206"/>
    </source>
</evidence>
<evidence type="ECO:0000313" key="4">
    <source>
        <dbReference type="EMBL" id="KAJ4744884.1"/>
    </source>
</evidence>
<dbReference type="SMART" id="SM00733">
    <property type="entry name" value="Mterf"/>
    <property type="match status" value="4"/>
</dbReference>
<protein>
    <submittedName>
        <fullName evidence="4">Uncharacterized protein</fullName>
    </submittedName>
</protein>
<dbReference type="InterPro" id="IPR038538">
    <property type="entry name" value="MTERF_sf"/>
</dbReference>
<dbReference type="PANTHER" id="PTHR13068">
    <property type="entry name" value="CGI-12 PROTEIN-RELATED"/>
    <property type="match status" value="1"/>
</dbReference>
<keyword evidence="3" id="KW-0809">Transit peptide</keyword>
<gene>
    <name evidence="4" type="ORF">LUZ62_001280</name>
</gene>
<dbReference type="GO" id="GO:0003676">
    <property type="term" value="F:nucleic acid binding"/>
    <property type="evidence" value="ECO:0007669"/>
    <property type="project" value="InterPro"/>
</dbReference>
<keyword evidence="5" id="KW-1185">Reference proteome</keyword>
<comment type="caution">
    <text evidence="4">The sequence shown here is derived from an EMBL/GenBank/DDBJ whole genome shotgun (WGS) entry which is preliminary data.</text>
</comment>
<organism evidence="4 5">
    <name type="scientific">Rhynchospora pubera</name>
    <dbReference type="NCBI Taxonomy" id="906938"/>
    <lineage>
        <taxon>Eukaryota</taxon>
        <taxon>Viridiplantae</taxon>
        <taxon>Streptophyta</taxon>
        <taxon>Embryophyta</taxon>
        <taxon>Tracheophyta</taxon>
        <taxon>Spermatophyta</taxon>
        <taxon>Magnoliopsida</taxon>
        <taxon>Liliopsida</taxon>
        <taxon>Poales</taxon>
        <taxon>Cyperaceae</taxon>
        <taxon>Cyperoideae</taxon>
        <taxon>Rhynchosporeae</taxon>
        <taxon>Rhynchospora</taxon>
    </lineage>
</organism>
<dbReference type="Proteomes" id="UP001140206">
    <property type="component" value="Unassembled WGS sequence"/>
</dbReference>
<evidence type="ECO:0000256" key="3">
    <source>
        <dbReference type="ARBA" id="ARBA00022946"/>
    </source>
</evidence>
<proteinExistence type="inferred from homology"/>
<dbReference type="PANTHER" id="PTHR13068:SF173">
    <property type="entry name" value="EMB|CAB62602.1"/>
    <property type="match status" value="1"/>
</dbReference>
<dbReference type="FunFam" id="1.25.70.10:FF:000001">
    <property type="entry name" value="Mitochondrial transcription termination factor-like"/>
    <property type="match status" value="1"/>
</dbReference>
<evidence type="ECO:0000256" key="2">
    <source>
        <dbReference type="ARBA" id="ARBA00022472"/>
    </source>
</evidence>